<dbReference type="Gene3D" id="2.60.40.4150">
    <property type="entry name" value="Type VI secretion system, lipoprotein SciN"/>
    <property type="match status" value="1"/>
</dbReference>
<dbReference type="EMBL" id="SITD01000064">
    <property type="protein sequence ID" value="TBM23059.1"/>
    <property type="molecule type" value="Genomic_DNA"/>
</dbReference>
<feature type="chain" id="PRO_5020861213" evidence="2">
    <location>
        <begin position="24"/>
        <end position="213"/>
    </location>
</feature>
<dbReference type="NCBIfam" id="TIGR03352">
    <property type="entry name" value="VI_chp_3"/>
    <property type="match status" value="1"/>
</dbReference>
<evidence type="ECO:0000256" key="1">
    <source>
        <dbReference type="SAM" id="MobiDB-lite"/>
    </source>
</evidence>
<dbReference type="AlphaFoldDB" id="A0A4Q9EIZ2"/>
<sequence length="213" mass="23128">MIPRNRFAFWLVFMLPLAVTLLAGCAESTQQEKQAIAEVTAPFAASAITLNLTAEPQLNLWNEMSNSCTVLVIQAANNPALDKILDDPMQLKSLFNGAGTADEILQVDRYTVMPGQKNTLHIDRAEKTRNIAIVAGYFPFPSKKHMAHFAIPVATRSHGWISPQWQAQLAPLQANITLGGKALVKAETVNLSDDNDNADAGDNSSPDSEKTAD</sequence>
<dbReference type="InterPro" id="IPR017734">
    <property type="entry name" value="T6SS_SciN"/>
</dbReference>
<proteinExistence type="predicted"/>
<organism evidence="3 4">
    <name type="scientific">Hafnia paralvei</name>
    <dbReference type="NCBI Taxonomy" id="546367"/>
    <lineage>
        <taxon>Bacteria</taxon>
        <taxon>Pseudomonadati</taxon>
        <taxon>Pseudomonadota</taxon>
        <taxon>Gammaproteobacteria</taxon>
        <taxon>Enterobacterales</taxon>
        <taxon>Hafniaceae</taxon>
        <taxon>Hafnia</taxon>
    </lineage>
</organism>
<keyword evidence="3" id="KW-0449">Lipoprotein</keyword>
<dbReference type="RefSeq" id="WP_130960315.1">
    <property type="nucleotide sequence ID" value="NZ_SITD01000064.1"/>
</dbReference>
<dbReference type="Pfam" id="PF12790">
    <property type="entry name" value="T6SS-SciN"/>
    <property type="match status" value="1"/>
</dbReference>
<feature type="region of interest" description="Disordered" evidence="1">
    <location>
        <begin position="192"/>
        <end position="213"/>
    </location>
</feature>
<evidence type="ECO:0000313" key="4">
    <source>
        <dbReference type="Proteomes" id="UP000293380"/>
    </source>
</evidence>
<evidence type="ECO:0000313" key="3">
    <source>
        <dbReference type="EMBL" id="TBM23059.1"/>
    </source>
</evidence>
<accession>A0A4Q9EIZ2</accession>
<feature type="signal peptide" evidence="2">
    <location>
        <begin position="1"/>
        <end position="23"/>
    </location>
</feature>
<keyword evidence="2" id="KW-0732">Signal</keyword>
<protein>
    <submittedName>
        <fullName evidence="3">Type VI secretion system lipoprotein TssJ</fullName>
    </submittedName>
</protein>
<dbReference type="PROSITE" id="PS51257">
    <property type="entry name" value="PROKAR_LIPOPROTEIN"/>
    <property type="match status" value="1"/>
</dbReference>
<evidence type="ECO:0000256" key="2">
    <source>
        <dbReference type="SAM" id="SignalP"/>
    </source>
</evidence>
<comment type="caution">
    <text evidence="3">The sequence shown here is derived from an EMBL/GenBank/DDBJ whole genome shotgun (WGS) entry which is preliminary data.</text>
</comment>
<name>A0A4Q9EIZ2_9GAMM</name>
<dbReference type="InterPro" id="IPR038706">
    <property type="entry name" value="Type_VI_SciN-like_sf"/>
</dbReference>
<reference evidence="3 4" key="1">
    <citation type="submission" date="2019-02" db="EMBL/GenBank/DDBJ databases">
        <title>Comparative genomic analysis of the Hafnia genus genomes.</title>
        <authorList>
            <person name="Zhiqiu Y."/>
            <person name="Chao Y."/>
            <person name="Yuhui D."/>
            <person name="Di H."/>
            <person name="Bin L."/>
        </authorList>
    </citation>
    <scope>NUCLEOTIDE SEQUENCE [LARGE SCALE GENOMIC DNA]</scope>
    <source>
        <strain evidence="3 4">PCM_1194</strain>
    </source>
</reference>
<gene>
    <name evidence="3" type="primary">tssJ</name>
    <name evidence="3" type="ORF">EYY89_18305</name>
</gene>
<dbReference type="Proteomes" id="UP000293380">
    <property type="component" value="Unassembled WGS sequence"/>
</dbReference>